<dbReference type="Gene3D" id="2.70.98.70">
    <property type="match status" value="1"/>
</dbReference>
<name>Z9JUT3_9MICO</name>
<proteinExistence type="predicted"/>
<dbReference type="OrthoDB" id="4592556at2"/>
<dbReference type="HOGENOM" id="CLU_313921_0_0_11"/>
<dbReference type="RefSeq" id="WP_038371987.1">
    <property type="nucleotide sequence ID" value="NZ_KK069992.1"/>
</dbReference>
<reference evidence="1 2" key="1">
    <citation type="submission" date="2014-02" db="EMBL/GenBank/DDBJ databases">
        <title>Genome sequence of Brachybacterium phenoliresistens strain W13A50.</title>
        <authorList>
            <person name="Wang X."/>
        </authorList>
    </citation>
    <scope>NUCLEOTIDE SEQUENCE [LARGE SCALE GENOMIC DNA]</scope>
    <source>
        <strain evidence="1 2">W13A50</strain>
    </source>
</reference>
<dbReference type="AlphaFoldDB" id="Z9JUT3"/>
<dbReference type="EMBL" id="JDYK01000007">
    <property type="protein sequence ID" value="EWS81507.1"/>
    <property type="molecule type" value="Genomic_DNA"/>
</dbReference>
<dbReference type="Proteomes" id="UP000023067">
    <property type="component" value="Unassembled WGS sequence"/>
</dbReference>
<keyword evidence="2" id="KW-1185">Reference proteome</keyword>
<comment type="caution">
    <text evidence="1">The sequence shown here is derived from an EMBL/GenBank/DDBJ whole genome shotgun (WGS) entry which is preliminary data.</text>
</comment>
<dbReference type="STRING" id="396014.BF93_16505"/>
<protein>
    <submittedName>
        <fullName evidence="1">Uncharacterized protein</fullName>
    </submittedName>
</protein>
<organism evidence="1 2">
    <name type="scientific">Brachybacterium phenoliresistens</name>
    <dbReference type="NCBI Taxonomy" id="396014"/>
    <lineage>
        <taxon>Bacteria</taxon>
        <taxon>Bacillati</taxon>
        <taxon>Actinomycetota</taxon>
        <taxon>Actinomycetes</taxon>
        <taxon>Micrococcales</taxon>
        <taxon>Dermabacteraceae</taxon>
        <taxon>Brachybacterium</taxon>
    </lineage>
</organism>
<accession>Z9JUT3</accession>
<dbReference type="Gene3D" id="3.40.50.1820">
    <property type="entry name" value="alpha/beta hydrolase"/>
    <property type="match status" value="1"/>
</dbReference>
<gene>
    <name evidence="1" type="ORF">BF93_16505</name>
</gene>
<sequence>MTHPLLARLETGYFASRASDVRAATFLAEGRTRIGESTVAVLEPASYDAGGDLPRVHALALQSLRWIDPLRRARGAVEGADAAWTRIALAWSRSRTAQDPASDAWRPIPLEQRAVALALGAPEGSEALALIPAHLERLAELESEGGTAERRLQLLRIRLALQLRQGDGPEQLRASTIAAAESAFTADGYAVAKDLSAVAEAARQWEEALREAEVDPGHEIFARIRATGFWRHALAPDGTLVPVGGALPEQIPGAEDPRTRYVITGGEEGSAPEEISRVDPTGLVSLRSGWGETERDARDETLMTMVLGPVRDREAHHDPARLTYHSQGRAWLIDPVDEAASGSDAHSIVDVEDVRYRLHGGAELVRHYADERVEGLMVKADVHLRVQWQRHVVLARTGNYVVVDDTVRSSQEHVAHLQWIVAPDVRIEPGARGFRLHADGRTVALHVSTAGLKDHRIEEIADADGRRIAWRIRVPLVGRSNRAITVVSDVVDPAVFDARRVPRGGKEFTVDIRDKHLDETLVVTPELSAVVPSGLDPEEAVARTIALGAAGDMTPEEALAQRVAVRRAIEEIKAEVRAAGGGVPARERGIDRLLAAGEELRVHGLRDHGYGAALIDLAGTDLADRVERHPQVGNLRRGPLVRFAEEDLVQPGYSVPVRTTLDAGTVPTDAREPFVWSVDLGQLVPSAYLHDAPGDVLTVYFHGATDRTKFTMPRYERLRSMPTLGLGPVMFFSDPCLDLDSRMMLSWYVGTEDQDLHREIARMIDAYARHRGIEKVLLVGNSGGGFAALQQGAYLEGARVVSFNPQIQVDRYVPRIAEVAHWALFGRDTVSDDPVHAPRMDLIERYRRIGFDQDVLLIQNPGDDHHHQEHFLPFTEAFAASERADRLRTLTPYLGPGHRVPGSEEYLQIVRDEAAAPSDRPWRLRGLRDLGS</sequence>
<evidence type="ECO:0000313" key="2">
    <source>
        <dbReference type="Proteomes" id="UP000023067"/>
    </source>
</evidence>
<evidence type="ECO:0000313" key="1">
    <source>
        <dbReference type="EMBL" id="EWS81507.1"/>
    </source>
</evidence>
<dbReference type="eggNOG" id="COG1073">
    <property type="taxonomic scope" value="Bacteria"/>
</dbReference>
<dbReference type="SUPFAM" id="SSF53474">
    <property type="entry name" value="alpha/beta-Hydrolases"/>
    <property type="match status" value="1"/>
</dbReference>
<dbReference type="PATRIC" id="fig|396014.3.peg.1646"/>
<dbReference type="InterPro" id="IPR029058">
    <property type="entry name" value="AB_hydrolase_fold"/>
</dbReference>